<accession>A0A093V572</accession>
<dbReference type="InterPro" id="IPR013924">
    <property type="entry name" value="RNase_H2_suC"/>
</dbReference>
<dbReference type="GO" id="GO:0032299">
    <property type="term" value="C:ribonuclease H2 complex"/>
    <property type="evidence" value="ECO:0007669"/>
    <property type="project" value="InterPro"/>
</dbReference>
<protein>
    <submittedName>
        <fullName evidence="2">Ribonuclease H2 subunit C</fullName>
    </submittedName>
</protein>
<feature type="compositionally biased region" description="Polar residues" evidence="1">
    <location>
        <begin position="8"/>
        <end position="20"/>
    </location>
</feature>
<sequence length="154" mass="17291">MLALRSAPKSSNSNETLTGNCTPNILPCRIHYDGPIETSKRHWHAVKGEKEDKQTAYFRGRKLQGRLVQLPEGYEVASPTNRLVPAANRNSNMDDELPEEPVKILESQATFDSFVVWGHEIPPAADDTFVKGVDEWIKLAEAIHRESQQPEKTA</sequence>
<dbReference type="Gene3D" id="2.40.128.680">
    <property type="match status" value="1"/>
</dbReference>
<dbReference type="Pfam" id="PF08615">
    <property type="entry name" value="RNase_H2_suC"/>
    <property type="match status" value="1"/>
</dbReference>
<comment type="caution">
    <text evidence="2">The sequence shown here is derived from an EMBL/GenBank/DDBJ whole genome shotgun (WGS) entry which is preliminary data.</text>
</comment>
<name>A0A093V572_TALMA</name>
<dbReference type="GO" id="GO:0006401">
    <property type="term" value="P:RNA catabolic process"/>
    <property type="evidence" value="ECO:0007669"/>
    <property type="project" value="InterPro"/>
</dbReference>
<feature type="region of interest" description="Disordered" evidence="1">
    <location>
        <begin position="1"/>
        <end position="20"/>
    </location>
</feature>
<gene>
    <name evidence="2" type="ORF">GQ26_0150550</name>
</gene>
<evidence type="ECO:0000256" key="1">
    <source>
        <dbReference type="SAM" id="MobiDB-lite"/>
    </source>
</evidence>
<dbReference type="HOGENOM" id="CLU_097632_0_0_1"/>
<dbReference type="PANTHER" id="PTHR47204">
    <property type="entry name" value="OS02G0168900 PROTEIN"/>
    <property type="match status" value="1"/>
</dbReference>
<evidence type="ECO:0000313" key="2">
    <source>
        <dbReference type="EMBL" id="KFX47315.1"/>
    </source>
</evidence>
<reference evidence="2" key="1">
    <citation type="journal article" date="2014" name="PLoS Genet.">
        <title>Signature Gene Expression Reveals Novel Clues to the Molecular Mechanisms of Dimorphic Transition in Penicillium marneffei.</title>
        <authorList>
            <person name="Yang E."/>
            <person name="Wang G."/>
            <person name="Cai J."/>
            <person name="Woo P.C."/>
            <person name="Lau S.K."/>
            <person name="Yuen K.-Y."/>
            <person name="Chow W.-N."/>
            <person name="Lin X."/>
        </authorList>
    </citation>
    <scope>NUCLEOTIDE SEQUENCE [LARGE SCALE GENOMIC DNA]</scope>
    <source>
        <strain evidence="2">PM1</strain>
    </source>
</reference>
<organism evidence="2">
    <name type="scientific">Talaromyces marneffei PM1</name>
    <dbReference type="NCBI Taxonomy" id="1077442"/>
    <lineage>
        <taxon>Eukaryota</taxon>
        <taxon>Fungi</taxon>
        <taxon>Dikarya</taxon>
        <taxon>Ascomycota</taxon>
        <taxon>Pezizomycotina</taxon>
        <taxon>Eurotiomycetes</taxon>
        <taxon>Eurotiomycetidae</taxon>
        <taxon>Eurotiales</taxon>
        <taxon>Trichocomaceae</taxon>
        <taxon>Talaromyces</taxon>
        <taxon>Talaromyces sect. Talaromyces</taxon>
    </lineage>
</organism>
<proteinExistence type="predicted"/>
<dbReference type="EMBL" id="JPOX01000015">
    <property type="protein sequence ID" value="KFX47315.1"/>
    <property type="molecule type" value="Genomic_DNA"/>
</dbReference>
<dbReference type="CDD" id="cd09271">
    <property type="entry name" value="RNase_H2-C"/>
    <property type="match status" value="1"/>
</dbReference>
<dbReference type="AlphaFoldDB" id="A0A093V572"/>
<dbReference type="PANTHER" id="PTHR47204:SF1">
    <property type="entry name" value="RIBONUCLEASE H2 SUBUNIT C"/>
    <property type="match status" value="1"/>
</dbReference>